<dbReference type="PROSITE" id="PS50110">
    <property type="entry name" value="RESPONSE_REGULATORY"/>
    <property type="match status" value="1"/>
</dbReference>
<name>A0A1H7QHN6_AQUAM</name>
<dbReference type="GO" id="GO:0000160">
    <property type="term" value="P:phosphorelay signal transduction system"/>
    <property type="evidence" value="ECO:0007669"/>
    <property type="project" value="InterPro"/>
</dbReference>
<protein>
    <submittedName>
        <fullName evidence="3">Response regulator receiver domain-containing protein</fullName>
    </submittedName>
</protein>
<dbReference type="InterPro" id="IPR011006">
    <property type="entry name" value="CheY-like_superfamily"/>
</dbReference>
<gene>
    <name evidence="3" type="ORF">SAMN04487910_2567</name>
</gene>
<keyword evidence="4" id="KW-1185">Reference proteome</keyword>
<feature type="domain" description="Response regulatory" evidence="2">
    <location>
        <begin position="6"/>
        <end position="128"/>
    </location>
</feature>
<dbReference type="CDD" id="cd00156">
    <property type="entry name" value="REC"/>
    <property type="match status" value="1"/>
</dbReference>
<dbReference type="Gene3D" id="3.40.50.2300">
    <property type="match status" value="1"/>
</dbReference>
<dbReference type="PANTHER" id="PTHR43228:SF1">
    <property type="entry name" value="TWO-COMPONENT RESPONSE REGULATOR ARR22"/>
    <property type="match status" value="1"/>
</dbReference>
<dbReference type="STRING" id="1038014.SAMN04487910_2567"/>
<evidence type="ECO:0000256" key="1">
    <source>
        <dbReference type="PROSITE-ProRule" id="PRU00169"/>
    </source>
</evidence>
<evidence type="ECO:0000259" key="2">
    <source>
        <dbReference type="PROSITE" id="PS50110"/>
    </source>
</evidence>
<dbReference type="PANTHER" id="PTHR43228">
    <property type="entry name" value="TWO-COMPONENT RESPONSE REGULATOR"/>
    <property type="match status" value="1"/>
</dbReference>
<dbReference type="Proteomes" id="UP000198521">
    <property type="component" value="Unassembled WGS sequence"/>
</dbReference>
<evidence type="ECO:0000313" key="4">
    <source>
        <dbReference type="Proteomes" id="UP000198521"/>
    </source>
</evidence>
<dbReference type="InterPro" id="IPR001789">
    <property type="entry name" value="Sig_transdc_resp-reg_receiver"/>
</dbReference>
<dbReference type="OrthoDB" id="673128at2"/>
<dbReference type="EMBL" id="FOAB01000004">
    <property type="protein sequence ID" value="SEL47620.1"/>
    <property type="molecule type" value="Genomic_DNA"/>
</dbReference>
<accession>A0A1H7QHN6</accession>
<dbReference type="RefSeq" id="WP_091408994.1">
    <property type="nucleotide sequence ID" value="NZ_FOAB01000004.1"/>
</dbReference>
<proteinExistence type="predicted"/>
<dbReference type="AlphaFoldDB" id="A0A1H7QHN6"/>
<organism evidence="3 4">
    <name type="scientific">Aquimarina amphilecti</name>
    <dbReference type="NCBI Taxonomy" id="1038014"/>
    <lineage>
        <taxon>Bacteria</taxon>
        <taxon>Pseudomonadati</taxon>
        <taxon>Bacteroidota</taxon>
        <taxon>Flavobacteriia</taxon>
        <taxon>Flavobacteriales</taxon>
        <taxon>Flavobacteriaceae</taxon>
        <taxon>Aquimarina</taxon>
    </lineage>
</organism>
<feature type="modified residue" description="4-aspartylphosphate" evidence="1">
    <location>
        <position position="58"/>
    </location>
</feature>
<dbReference type="Pfam" id="PF00072">
    <property type="entry name" value="Response_reg"/>
    <property type="match status" value="1"/>
</dbReference>
<evidence type="ECO:0000313" key="3">
    <source>
        <dbReference type="EMBL" id="SEL47620.1"/>
    </source>
</evidence>
<dbReference type="SUPFAM" id="SSF52172">
    <property type="entry name" value="CheY-like"/>
    <property type="match status" value="1"/>
</dbReference>
<sequence>MNKLKRILLVDDSKATNFFNKTIILKTDCVEEVVLATNGEKALHSIQTSSVPDIIFLDLNMPVMNGWEFLEQHEELSEHCKNSVIVILLGTKLSTEQEKKLTSFSRVMEFRDKMLTKEIVLEIISTYFKDSVS</sequence>
<dbReference type="SMART" id="SM00448">
    <property type="entry name" value="REC"/>
    <property type="match status" value="1"/>
</dbReference>
<dbReference type="InterPro" id="IPR052048">
    <property type="entry name" value="ST_Response_Regulator"/>
</dbReference>
<reference evidence="3 4" key="1">
    <citation type="submission" date="2016-10" db="EMBL/GenBank/DDBJ databases">
        <authorList>
            <person name="de Groot N.N."/>
        </authorList>
    </citation>
    <scope>NUCLEOTIDE SEQUENCE [LARGE SCALE GENOMIC DNA]</scope>
    <source>
        <strain evidence="3 4">DSM 25232</strain>
    </source>
</reference>
<keyword evidence="1" id="KW-0597">Phosphoprotein</keyword>